<feature type="domain" description="CCHC-type" evidence="3">
    <location>
        <begin position="84"/>
        <end position="99"/>
    </location>
</feature>
<dbReference type="Proteomes" id="UP000007151">
    <property type="component" value="Unassembled WGS sequence"/>
</dbReference>
<evidence type="ECO:0000256" key="1">
    <source>
        <dbReference type="PROSITE-ProRule" id="PRU00047"/>
    </source>
</evidence>
<evidence type="ECO:0000313" key="4">
    <source>
        <dbReference type="EMBL" id="OWR52696.1"/>
    </source>
</evidence>
<keyword evidence="1" id="KW-0863">Zinc-finger</keyword>
<dbReference type="EMBL" id="AGBW02008723">
    <property type="protein sequence ID" value="OWR52696.1"/>
    <property type="molecule type" value="Genomic_DNA"/>
</dbReference>
<gene>
    <name evidence="4" type="ORF">KGM_203742</name>
</gene>
<evidence type="ECO:0000256" key="2">
    <source>
        <dbReference type="SAM" id="MobiDB-lite"/>
    </source>
</evidence>
<dbReference type="Gene3D" id="4.10.60.10">
    <property type="entry name" value="Zinc finger, CCHC-type"/>
    <property type="match status" value="1"/>
</dbReference>
<reference evidence="4 5" key="1">
    <citation type="journal article" date="2011" name="Cell">
        <title>The monarch butterfly genome yields insights into long-distance migration.</title>
        <authorList>
            <person name="Zhan S."/>
            <person name="Merlin C."/>
            <person name="Boore J.L."/>
            <person name="Reppert S.M."/>
        </authorList>
    </citation>
    <scope>NUCLEOTIDE SEQUENCE [LARGE SCALE GENOMIC DNA]</scope>
    <source>
        <strain evidence="4">F-2</strain>
    </source>
</reference>
<keyword evidence="1" id="KW-0479">Metal-binding</keyword>
<dbReference type="InterPro" id="IPR001878">
    <property type="entry name" value="Znf_CCHC"/>
</dbReference>
<dbReference type="GO" id="GO:0008270">
    <property type="term" value="F:zinc ion binding"/>
    <property type="evidence" value="ECO:0007669"/>
    <property type="project" value="UniProtKB-KW"/>
</dbReference>
<protein>
    <submittedName>
        <fullName evidence="4">Retroelement polyprotein</fullName>
    </submittedName>
</protein>
<accession>A0A212FG37</accession>
<sequence length="190" mass="21342">MTATRAYSGVVLKRRAPPNSDVPDFKRIRPATSHASIKCFHCGKLGHKSTQSFSRRNLKPNGDNNQTRFNNYKKPAAEYLSITCYSCQGQGHYSFSCPKWRSKGGGNGSSLASTIEKRVDLSNIDAPTGYIDVEPEVDLIVVRDQTIENITRNAQYDKIRFDDRLRRMPGPDYDDYDSDDDFAVLSTSSC</sequence>
<evidence type="ECO:0000259" key="3">
    <source>
        <dbReference type="PROSITE" id="PS50158"/>
    </source>
</evidence>
<comment type="caution">
    <text evidence="4">The sequence shown here is derived from an EMBL/GenBank/DDBJ whole genome shotgun (WGS) entry which is preliminary data.</text>
</comment>
<dbReference type="PROSITE" id="PS50158">
    <property type="entry name" value="ZF_CCHC"/>
    <property type="match status" value="1"/>
</dbReference>
<keyword evidence="5" id="KW-1185">Reference proteome</keyword>
<dbReference type="SMART" id="SM00343">
    <property type="entry name" value="ZnF_C2HC"/>
    <property type="match status" value="2"/>
</dbReference>
<dbReference type="InterPro" id="IPR036875">
    <property type="entry name" value="Znf_CCHC_sf"/>
</dbReference>
<keyword evidence="1" id="KW-0862">Zinc</keyword>
<dbReference type="AlphaFoldDB" id="A0A212FG37"/>
<organism evidence="4 5">
    <name type="scientific">Danaus plexippus plexippus</name>
    <dbReference type="NCBI Taxonomy" id="278856"/>
    <lineage>
        <taxon>Eukaryota</taxon>
        <taxon>Metazoa</taxon>
        <taxon>Ecdysozoa</taxon>
        <taxon>Arthropoda</taxon>
        <taxon>Hexapoda</taxon>
        <taxon>Insecta</taxon>
        <taxon>Pterygota</taxon>
        <taxon>Neoptera</taxon>
        <taxon>Endopterygota</taxon>
        <taxon>Lepidoptera</taxon>
        <taxon>Glossata</taxon>
        <taxon>Ditrysia</taxon>
        <taxon>Papilionoidea</taxon>
        <taxon>Nymphalidae</taxon>
        <taxon>Danainae</taxon>
        <taxon>Danaini</taxon>
        <taxon>Danaina</taxon>
        <taxon>Danaus</taxon>
        <taxon>Danaus</taxon>
    </lineage>
</organism>
<dbReference type="GO" id="GO:0003676">
    <property type="term" value="F:nucleic acid binding"/>
    <property type="evidence" value="ECO:0007669"/>
    <property type="project" value="InterPro"/>
</dbReference>
<name>A0A212FG37_DANPL</name>
<dbReference type="KEGG" id="dpl:KGM_203742"/>
<evidence type="ECO:0000313" key="5">
    <source>
        <dbReference type="Proteomes" id="UP000007151"/>
    </source>
</evidence>
<dbReference type="InParanoid" id="A0A212FG37"/>
<feature type="region of interest" description="Disordered" evidence="2">
    <location>
        <begin position="51"/>
        <end position="70"/>
    </location>
</feature>
<dbReference type="SUPFAM" id="SSF57756">
    <property type="entry name" value="Retrovirus zinc finger-like domains"/>
    <property type="match status" value="1"/>
</dbReference>
<proteinExistence type="predicted"/>
<dbReference type="Pfam" id="PF00098">
    <property type="entry name" value="zf-CCHC"/>
    <property type="match status" value="2"/>
</dbReference>